<proteinExistence type="predicted"/>
<dbReference type="InterPro" id="IPR036105">
    <property type="entry name" value="DiNase_FeMo-co_biosyn_sf"/>
</dbReference>
<evidence type="ECO:0000259" key="2">
    <source>
        <dbReference type="Pfam" id="PF02579"/>
    </source>
</evidence>
<feature type="region of interest" description="Disordered" evidence="1">
    <location>
        <begin position="81"/>
        <end position="136"/>
    </location>
</feature>
<name>A0A7C4FFN2_THEPE</name>
<comment type="caution">
    <text evidence="3">The sequence shown here is derived from an EMBL/GenBank/DDBJ whole genome shotgun (WGS) entry which is preliminary data.</text>
</comment>
<dbReference type="PANTHER" id="PTHR33937:SF2">
    <property type="entry name" value="DINITROGENASE IRON-MOLYBDENUM COFACTOR BIOSYNTHESIS DOMAIN-CONTAINING PROTEIN"/>
    <property type="match status" value="1"/>
</dbReference>
<organism evidence="3">
    <name type="scientific">Thermofilum pendens</name>
    <dbReference type="NCBI Taxonomy" id="2269"/>
    <lineage>
        <taxon>Archaea</taxon>
        <taxon>Thermoproteota</taxon>
        <taxon>Thermoprotei</taxon>
        <taxon>Thermofilales</taxon>
        <taxon>Thermofilaceae</taxon>
        <taxon>Thermofilum</taxon>
    </lineage>
</organism>
<evidence type="ECO:0000313" key="3">
    <source>
        <dbReference type="EMBL" id="HGI44349.1"/>
    </source>
</evidence>
<feature type="domain" description="Dinitrogenase iron-molybdenum cofactor biosynthesis" evidence="2">
    <location>
        <begin position="18"/>
        <end position="63"/>
    </location>
</feature>
<dbReference type="InterPro" id="IPR003731">
    <property type="entry name" value="Di-Nase_FeMo-co_biosynth"/>
</dbReference>
<dbReference type="InterPro" id="IPR051840">
    <property type="entry name" value="NifX/NifY_domain"/>
</dbReference>
<gene>
    <name evidence="3" type="ORF">ENV17_08210</name>
</gene>
<dbReference type="Gene3D" id="3.30.420.130">
    <property type="entry name" value="Dinitrogenase iron-molybdenum cofactor biosynthesis domain"/>
    <property type="match status" value="1"/>
</dbReference>
<accession>A0A7C4FFN2</accession>
<dbReference type="EMBL" id="DTFI01000239">
    <property type="protein sequence ID" value="HGI44349.1"/>
    <property type="molecule type" value="Genomic_DNA"/>
</dbReference>
<dbReference type="PANTHER" id="PTHR33937">
    <property type="entry name" value="IRON-MOLYBDENUM PROTEIN-RELATED-RELATED"/>
    <property type="match status" value="1"/>
</dbReference>
<dbReference type="SUPFAM" id="SSF53146">
    <property type="entry name" value="Nitrogenase accessory factor-like"/>
    <property type="match status" value="1"/>
</dbReference>
<evidence type="ECO:0000256" key="1">
    <source>
        <dbReference type="SAM" id="MobiDB-lite"/>
    </source>
</evidence>
<dbReference type="AlphaFoldDB" id="A0A7C4FFN2"/>
<protein>
    <recommendedName>
        <fullName evidence="2">Dinitrogenase iron-molybdenum cofactor biosynthesis domain-containing protein</fullName>
    </recommendedName>
</protein>
<dbReference type="Pfam" id="PF02579">
    <property type="entry name" value="Nitro_FeMo-Co"/>
    <property type="match status" value="1"/>
</dbReference>
<reference evidence="3" key="1">
    <citation type="journal article" date="2020" name="mSystems">
        <title>Genome- and Community-Level Interaction Insights into Carbon Utilization and Element Cycling Functions of Hydrothermarchaeota in Hydrothermal Sediment.</title>
        <authorList>
            <person name="Zhou Z."/>
            <person name="Liu Y."/>
            <person name="Xu W."/>
            <person name="Pan J."/>
            <person name="Luo Z.H."/>
            <person name="Li M."/>
        </authorList>
    </citation>
    <scope>NUCLEOTIDE SEQUENCE [LARGE SCALE GENOMIC DNA]</scope>
    <source>
        <strain evidence="3">SpSt-735</strain>
    </source>
</reference>
<sequence>MRVAVPVVKSGEKLLLVSHFGRAPSFAVAEVKEGKYEVVEVFENPHIAHEHGRGAAVIDALVKRGGGRGPHTGDRLRRLLQAQKPRGEDLLRQPSSRQKHRHPAGDAQHARLRGSRGSCRAPGGRGALGLIKGARG</sequence>